<sequence length="436" mass="48365">MNTEPDGFLGAVLAAEGIKGMKILINGPGGCRSRTQILLKELIHEYSKEDPKCCSSKYFSRQSKLPCTYLNSNDMIMGSADKISDGLSSINSVSDSDTIMVDTLGASVQVTDNMNAIRRAHAEDKTITASRCVSSMSIYKGFDDTITRIVEHLCKAEEKHKIPQTVNILGYNISDSCWEYGRKEIAKMLESIGISVTAFIGCGCTKEELKRSTSSELNILIHPEFSMKTAEYYSANFDIPYMIPSFGSPIGYPSICSFIQEISSRFGTDPTTALESIMSEKSDVDRILMNSEKMLGGFRGCGCSITGIPSDVLPIIRWMHDHLSIVPEYVKILGEDESPMTEHLMKFLQEIDCMDALDADPSEKYELIFTDGMSAEIIKRNDGTSSCVQTRIPYSFGTSLVNRSLIGTYGCRYILDEIINSRGMFYCGQPTMVDFR</sequence>
<accession>A0A8J8PFV4</accession>
<name>A0A8J8PFV4_9ARCH</name>
<dbReference type="Pfam" id="PF00148">
    <property type="entry name" value="Oxidored_nitro"/>
    <property type="match status" value="1"/>
</dbReference>
<evidence type="ECO:0000259" key="1">
    <source>
        <dbReference type="Pfam" id="PF00148"/>
    </source>
</evidence>
<dbReference type="Proteomes" id="UP000752814">
    <property type="component" value="Unassembled WGS sequence"/>
</dbReference>
<dbReference type="AlphaFoldDB" id="A0A8J8PFV4"/>
<dbReference type="PANTHER" id="PTHR42956">
    <property type="entry name" value="NITROGENASE IRON-MOLYBDENUM COFACTOR BIOSYNTHESIS PROTEIN NIFE"/>
    <property type="match status" value="1"/>
</dbReference>
<dbReference type="GO" id="GO:0016491">
    <property type="term" value="F:oxidoreductase activity"/>
    <property type="evidence" value="ECO:0007669"/>
    <property type="project" value="InterPro"/>
</dbReference>
<reference evidence="2" key="1">
    <citation type="submission" date="2016-03" db="EMBL/GenBank/DDBJ databases">
        <authorList>
            <person name="Borrel G."/>
            <person name="Mccann A."/>
            <person name="O'Toole P.W."/>
        </authorList>
    </citation>
    <scope>NUCLEOTIDE SEQUENCE</scope>
    <source>
        <strain evidence="2">183</strain>
    </source>
</reference>
<dbReference type="RefSeq" id="WP_400194705.1">
    <property type="nucleotide sequence ID" value="NZ_CAYAYE010000014.1"/>
</dbReference>
<dbReference type="InterPro" id="IPR049939">
    <property type="entry name" value="NifE-like"/>
</dbReference>
<organism evidence="2 3">
    <name type="scientific">Candidatus Methanomassiliicoccus intestinalis</name>
    <dbReference type="NCBI Taxonomy" id="1406512"/>
    <lineage>
        <taxon>Archaea</taxon>
        <taxon>Methanobacteriati</taxon>
        <taxon>Thermoplasmatota</taxon>
        <taxon>Thermoplasmata</taxon>
        <taxon>Methanomassiliicoccales</taxon>
        <taxon>Methanomassiliicoccaceae</taxon>
        <taxon>Methanomassiliicoccus</taxon>
    </lineage>
</organism>
<evidence type="ECO:0000313" key="3">
    <source>
        <dbReference type="Proteomes" id="UP000752814"/>
    </source>
</evidence>
<dbReference type="EMBL" id="LVVT01000014">
    <property type="protein sequence ID" value="TQS83016.1"/>
    <property type="molecule type" value="Genomic_DNA"/>
</dbReference>
<protein>
    <recommendedName>
        <fullName evidence="1">Nitrogenase/oxidoreductase component 1 domain-containing protein</fullName>
    </recommendedName>
</protein>
<dbReference type="SUPFAM" id="SSF53807">
    <property type="entry name" value="Helical backbone' metal receptor"/>
    <property type="match status" value="1"/>
</dbReference>
<dbReference type="Gene3D" id="3.40.50.1980">
    <property type="entry name" value="Nitrogenase molybdenum iron protein domain"/>
    <property type="match status" value="2"/>
</dbReference>
<dbReference type="PANTHER" id="PTHR42956:SF1">
    <property type="entry name" value="NITROGENASE IRON-MOLYBDENUM COFACTOR BIOSYNTHESIS PROTEIN NIFE"/>
    <property type="match status" value="1"/>
</dbReference>
<comment type="caution">
    <text evidence="2">The sequence shown here is derived from an EMBL/GenBank/DDBJ whole genome shotgun (WGS) entry which is preliminary data.</text>
</comment>
<gene>
    <name evidence="2" type="ORF">A3207_03490</name>
</gene>
<proteinExistence type="predicted"/>
<evidence type="ECO:0000313" key="2">
    <source>
        <dbReference type="EMBL" id="TQS83016.1"/>
    </source>
</evidence>
<dbReference type="InterPro" id="IPR000510">
    <property type="entry name" value="Nase/OxRdtase_comp1"/>
</dbReference>
<feature type="domain" description="Nitrogenase/oxidoreductase component 1" evidence="1">
    <location>
        <begin position="8"/>
        <end position="420"/>
    </location>
</feature>